<dbReference type="OrthoDB" id="9795018at2"/>
<feature type="binding site" description="via carbamate group" evidence="4">
    <location>
        <position position="148"/>
    </location>
    <ligand>
        <name>Zn(2+)</name>
        <dbReference type="ChEBI" id="CHEBI:29105"/>
        <label>1</label>
    </ligand>
</feature>
<comment type="similarity">
    <text evidence="5">Belongs to the metallo-dependent hydrolases superfamily. Phosphotriesterase family.</text>
</comment>
<dbReference type="Pfam" id="PF02126">
    <property type="entry name" value="PTE"/>
    <property type="match status" value="1"/>
</dbReference>
<gene>
    <name evidence="6" type="ORF">D5H75_21585</name>
</gene>
<feature type="binding site" evidence="4">
    <location>
        <position position="181"/>
    </location>
    <ligand>
        <name>Zn(2+)</name>
        <dbReference type="ChEBI" id="CHEBI:29105"/>
        <label>2</label>
    </ligand>
</feature>
<proteinExistence type="inferred from homology"/>
<feature type="binding site" evidence="4">
    <location>
        <position position="24"/>
    </location>
    <ligand>
        <name>Zn(2+)</name>
        <dbReference type="ChEBI" id="CHEBI:29105"/>
        <label>1</label>
    </ligand>
</feature>
<keyword evidence="2" id="KW-0378">Hydrolase</keyword>
<reference evidence="6 7" key="1">
    <citation type="submission" date="2018-09" db="EMBL/GenBank/DDBJ databases">
        <title>YIM 75507 draft genome.</title>
        <authorList>
            <person name="Tang S."/>
            <person name="Feng Y."/>
        </authorList>
    </citation>
    <scope>NUCLEOTIDE SEQUENCE [LARGE SCALE GENOMIC DNA]</scope>
    <source>
        <strain evidence="6 7">YIM 75507</strain>
    </source>
</reference>
<dbReference type="PROSITE" id="PS51347">
    <property type="entry name" value="PHOSPHOTRIESTERASE_2"/>
    <property type="match status" value="1"/>
</dbReference>
<dbReference type="PROSITE" id="PS01322">
    <property type="entry name" value="PHOSPHOTRIESTERASE_1"/>
    <property type="match status" value="1"/>
</dbReference>
<dbReference type="GO" id="GO:0016788">
    <property type="term" value="F:hydrolase activity, acting on ester bonds"/>
    <property type="evidence" value="ECO:0007669"/>
    <property type="project" value="InterPro"/>
</dbReference>
<dbReference type="InterPro" id="IPR001559">
    <property type="entry name" value="Phosphotriesterase"/>
</dbReference>
<dbReference type="SUPFAM" id="SSF51556">
    <property type="entry name" value="Metallo-dependent hydrolases"/>
    <property type="match status" value="1"/>
</dbReference>
<evidence type="ECO:0000256" key="2">
    <source>
        <dbReference type="ARBA" id="ARBA00022801"/>
    </source>
</evidence>
<organism evidence="6 7">
    <name type="scientific">Bailinhaonella thermotolerans</name>
    <dbReference type="NCBI Taxonomy" id="1070861"/>
    <lineage>
        <taxon>Bacteria</taxon>
        <taxon>Bacillati</taxon>
        <taxon>Actinomycetota</taxon>
        <taxon>Actinomycetes</taxon>
        <taxon>Streptosporangiales</taxon>
        <taxon>Streptosporangiaceae</taxon>
        <taxon>Bailinhaonella</taxon>
    </lineage>
</organism>
<dbReference type="Gene3D" id="3.20.20.140">
    <property type="entry name" value="Metal-dependent hydrolases"/>
    <property type="match status" value="1"/>
</dbReference>
<dbReference type="Proteomes" id="UP000265768">
    <property type="component" value="Unassembled WGS sequence"/>
</dbReference>
<sequence length="325" mass="35836">MGVTQVETVLGAVPTAELGATLMHEHVFVLTADSQANWEAGAWDEEERVADAVRRLREVRDAGITTLVDPTVDGLGRDVPRIRRIAERVPGLNIIVATGIYTYADVPGYFRFRGPGLLPGLPEPMVELFVRDIREGIQGTDSKAAFIKCAIDSHGLTPGVERVMRAAAGAHRETGVPIMVHTHPRSRTGLAVRRVLAEEGVPPGRVILAHSGDTTDADHLTELAESGFILGMDRFGIDVELPFEDRVAIVAEMARRGYADRMVLSQDTACLIDWVQPDFLPALPNWNYLHVLRDVVPALRERGLDEKDIDAMLVRTPRAWFERTT</sequence>
<evidence type="ECO:0000256" key="1">
    <source>
        <dbReference type="ARBA" id="ARBA00022723"/>
    </source>
</evidence>
<name>A0A3A4AYH1_9ACTN</name>
<keyword evidence="1 4" id="KW-0479">Metal-binding</keyword>
<dbReference type="RefSeq" id="WP_119928316.1">
    <property type="nucleotide sequence ID" value="NZ_QZEY01000008.1"/>
</dbReference>
<dbReference type="GO" id="GO:0008270">
    <property type="term" value="F:zinc ion binding"/>
    <property type="evidence" value="ECO:0007669"/>
    <property type="project" value="InterPro"/>
</dbReference>
<accession>A0A3A4AYH1</accession>
<dbReference type="EMBL" id="QZEY01000008">
    <property type="protein sequence ID" value="RJL30893.1"/>
    <property type="molecule type" value="Genomic_DNA"/>
</dbReference>
<feature type="modified residue" description="N6-carboxylysine" evidence="3 5">
    <location>
        <position position="148"/>
    </location>
</feature>
<evidence type="ECO:0000313" key="7">
    <source>
        <dbReference type="Proteomes" id="UP000265768"/>
    </source>
</evidence>
<protein>
    <submittedName>
        <fullName evidence="6">Phosphotriesterase</fullName>
    </submittedName>
</protein>
<comment type="caution">
    <text evidence="6">The sequence shown here is derived from an EMBL/GenBank/DDBJ whole genome shotgun (WGS) entry which is preliminary data.</text>
</comment>
<dbReference type="AlphaFoldDB" id="A0A3A4AYH1"/>
<keyword evidence="7" id="KW-1185">Reference proteome</keyword>
<dbReference type="InterPro" id="IPR017947">
    <property type="entry name" value="AryldialkylPase_Zn-BS"/>
</dbReference>
<evidence type="ECO:0000256" key="3">
    <source>
        <dbReference type="PIRSR" id="PIRSR601559-50"/>
    </source>
</evidence>
<feature type="binding site" evidence="4">
    <location>
        <position position="26"/>
    </location>
    <ligand>
        <name>Zn(2+)</name>
        <dbReference type="ChEBI" id="CHEBI:29105"/>
        <label>1</label>
    </ligand>
</feature>
<feature type="binding site" evidence="4">
    <location>
        <position position="210"/>
    </location>
    <ligand>
        <name>Zn(2+)</name>
        <dbReference type="ChEBI" id="CHEBI:29105"/>
        <label>2</label>
    </ligand>
</feature>
<evidence type="ECO:0000256" key="5">
    <source>
        <dbReference type="PROSITE-ProRule" id="PRU00679"/>
    </source>
</evidence>
<feature type="binding site" description="via carbamate group" evidence="4">
    <location>
        <position position="148"/>
    </location>
    <ligand>
        <name>Zn(2+)</name>
        <dbReference type="ChEBI" id="CHEBI:29105"/>
        <label>2</label>
    </ligand>
</feature>
<dbReference type="PANTHER" id="PTHR10819:SF3">
    <property type="entry name" value="PHOSPHOTRIESTERASE-RELATED PROTEIN"/>
    <property type="match status" value="1"/>
</dbReference>
<comment type="cofactor">
    <cofactor evidence="4">
        <name>a divalent metal cation</name>
        <dbReference type="ChEBI" id="CHEBI:60240"/>
    </cofactor>
    <text evidence="4">Binds 2 divalent metal cations per subunit.</text>
</comment>
<dbReference type="PANTHER" id="PTHR10819">
    <property type="entry name" value="PHOSPHOTRIESTERASE-RELATED"/>
    <property type="match status" value="1"/>
</dbReference>
<feature type="binding site" evidence="4">
    <location>
        <position position="267"/>
    </location>
    <ligand>
        <name>Zn(2+)</name>
        <dbReference type="ChEBI" id="CHEBI:29105"/>
        <label>1</label>
    </ligand>
</feature>
<dbReference type="InterPro" id="IPR032466">
    <property type="entry name" value="Metal_Hydrolase"/>
</dbReference>
<evidence type="ECO:0000313" key="6">
    <source>
        <dbReference type="EMBL" id="RJL30893.1"/>
    </source>
</evidence>
<evidence type="ECO:0000256" key="4">
    <source>
        <dbReference type="PIRSR" id="PIRSR601559-51"/>
    </source>
</evidence>